<evidence type="ECO:0000313" key="4">
    <source>
        <dbReference type="Proteomes" id="UP000243975"/>
    </source>
</evidence>
<keyword evidence="4" id="KW-1185">Reference proteome</keyword>
<dbReference type="EMBL" id="LEKV01005075">
    <property type="protein sequence ID" value="KVH91125.1"/>
    <property type="molecule type" value="Genomic_DNA"/>
</dbReference>
<dbReference type="InterPro" id="IPR025486">
    <property type="entry name" value="DUF4378"/>
</dbReference>
<dbReference type="STRING" id="59895.A0A103XI19"/>
<dbReference type="AlphaFoldDB" id="A0A103XI19"/>
<name>A0A103XI19_CYNCS</name>
<comment type="caution">
    <text evidence="3">The sequence shown here is derived from an EMBL/GenBank/DDBJ whole genome shotgun (WGS) entry which is preliminary data.</text>
</comment>
<organism evidence="3 4">
    <name type="scientific">Cynara cardunculus var. scolymus</name>
    <name type="common">Globe artichoke</name>
    <name type="synonym">Cynara scolymus</name>
    <dbReference type="NCBI Taxonomy" id="59895"/>
    <lineage>
        <taxon>Eukaryota</taxon>
        <taxon>Viridiplantae</taxon>
        <taxon>Streptophyta</taxon>
        <taxon>Embryophyta</taxon>
        <taxon>Tracheophyta</taxon>
        <taxon>Spermatophyta</taxon>
        <taxon>Magnoliopsida</taxon>
        <taxon>eudicotyledons</taxon>
        <taxon>Gunneridae</taxon>
        <taxon>Pentapetalae</taxon>
        <taxon>asterids</taxon>
        <taxon>campanulids</taxon>
        <taxon>Asterales</taxon>
        <taxon>Asteraceae</taxon>
        <taxon>Carduoideae</taxon>
        <taxon>Cardueae</taxon>
        <taxon>Carduinae</taxon>
        <taxon>Cynara</taxon>
    </lineage>
</organism>
<evidence type="ECO:0000259" key="2">
    <source>
        <dbReference type="Pfam" id="PF14309"/>
    </source>
</evidence>
<dbReference type="Proteomes" id="UP000243975">
    <property type="component" value="Unassembled WGS sequence"/>
</dbReference>
<feature type="region of interest" description="Disordered" evidence="1">
    <location>
        <begin position="1"/>
        <end position="24"/>
    </location>
</feature>
<dbReference type="PANTHER" id="PTHR47212:SF4">
    <property type="entry name" value="ADHESIN-LIKE PROTEIN, PUTATIVE (DUF3741)-RELATED"/>
    <property type="match status" value="1"/>
</dbReference>
<evidence type="ECO:0000313" key="3">
    <source>
        <dbReference type="EMBL" id="KVH91125.1"/>
    </source>
</evidence>
<proteinExistence type="predicted"/>
<accession>A0A103XI19</accession>
<gene>
    <name evidence="3" type="ORF">Ccrd_006856</name>
</gene>
<dbReference type="Gramene" id="KVH91125">
    <property type="protein sequence ID" value="KVH91125"/>
    <property type="gene ID" value="Ccrd_006856"/>
</dbReference>
<feature type="non-terminal residue" evidence="3">
    <location>
        <position position="238"/>
    </location>
</feature>
<dbReference type="Pfam" id="PF14309">
    <property type="entry name" value="DUF4378"/>
    <property type="match status" value="1"/>
</dbReference>
<dbReference type="OMA" id="VWERIEL"/>
<feature type="domain" description="DUF4378" evidence="2">
    <location>
        <begin position="77"/>
        <end position="224"/>
    </location>
</feature>
<evidence type="ECO:0000256" key="1">
    <source>
        <dbReference type="SAM" id="MobiDB-lite"/>
    </source>
</evidence>
<sequence length="238" mass="27488">MGSSFAKTIEEPESNASDKSGKPSPISVLEPLFSDNEISPASTVSRPIAAAIQPLCIRFEDQEMCSRNCMENEESAFEYVEAVLLASDLNWDEFERRWLSSVQILDSSLFDEVEIFSSRPCHDQRLLFDSTNEILKEVCDCYLNFYLRLPFIKQNIQPVPKGENLVNEVWERIELHLKNNYPLSLDRLVKKDLGISKTWMDLRSHSREIVFEIDERIFEDVMDDTLLSLVNDCIHNES</sequence>
<reference evidence="3 4" key="1">
    <citation type="journal article" date="2016" name="Sci. Rep.">
        <title>The genome sequence of the outbreeding globe artichoke constructed de novo incorporating a phase-aware low-pass sequencing strategy of F1 progeny.</title>
        <authorList>
            <person name="Scaglione D."/>
            <person name="Reyes-Chin-Wo S."/>
            <person name="Acquadro A."/>
            <person name="Froenicke L."/>
            <person name="Portis E."/>
            <person name="Beitel C."/>
            <person name="Tirone M."/>
            <person name="Mauro R."/>
            <person name="Lo Monaco A."/>
            <person name="Mauromicale G."/>
            <person name="Faccioli P."/>
            <person name="Cattivelli L."/>
            <person name="Rieseberg L."/>
            <person name="Michelmore R."/>
            <person name="Lanteri S."/>
        </authorList>
    </citation>
    <scope>NUCLEOTIDE SEQUENCE [LARGE SCALE GENOMIC DNA]</scope>
    <source>
        <strain evidence="3">2C</strain>
    </source>
</reference>
<dbReference type="PANTHER" id="PTHR47212">
    <property type="entry name" value="ADHESIN-LIKE PROTEIN, PUTATIVE (DUF3741)-RELATED"/>
    <property type="match status" value="1"/>
</dbReference>
<protein>
    <recommendedName>
        <fullName evidence="2">DUF4378 domain-containing protein</fullName>
    </recommendedName>
</protein>